<evidence type="ECO:0000313" key="2">
    <source>
        <dbReference type="EMBL" id="MBA4537279.1"/>
    </source>
</evidence>
<dbReference type="Proteomes" id="UP000570010">
    <property type="component" value="Unassembled WGS sequence"/>
</dbReference>
<dbReference type="EMBL" id="JAAIWN010000016">
    <property type="protein sequence ID" value="NEY81536.1"/>
    <property type="molecule type" value="Genomic_DNA"/>
</dbReference>
<evidence type="ECO:0000313" key="3">
    <source>
        <dbReference type="EMBL" id="NEY81536.1"/>
    </source>
</evidence>
<keyword evidence="1" id="KW-1133">Transmembrane helix</keyword>
<dbReference type="RefSeq" id="WP_163241926.1">
    <property type="nucleotide sequence ID" value="NZ_CP082780.1"/>
</dbReference>
<protein>
    <submittedName>
        <fullName evidence="3">Uncharacterized protein</fullName>
    </submittedName>
</protein>
<name>A0A6B3W105_9BACI</name>
<dbReference type="EMBL" id="JACEIO010000018">
    <property type="protein sequence ID" value="MBA4537279.1"/>
    <property type="molecule type" value="Genomic_DNA"/>
</dbReference>
<keyword evidence="4" id="KW-1185">Reference proteome</keyword>
<feature type="transmembrane region" description="Helical" evidence="1">
    <location>
        <begin position="387"/>
        <end position="405"/>
    </location>
</feature>
<evidence type="ECO:0000256" key="1">
    <source>
        <dbReference type="SAM" id="Phobius"/>
    </source>
</evidence>
<organism evidence="3 4">
    <name type="scientific">Bacillus aquiflavi</name>
    <dbReference type="NCBI Taxonomy" id="2672567"/>
    <lineage>
        <taxon>Bacteria</taxon>
        <taxon>Bacillati</taxon>
        <taxon>Bacillota</taxon>
        <taxon>Bacilli</taxon>
        <taxon>Bacillales</taxon>
        <taxon>Bacillaceae</taxon>
        <taxon>Bacillus</taxon>
    </lineage>
</organism>
<gene>
    <name evidence="3" type="ORF">G4D64_08415</name>
    <name evidence="2" type="ORF">H1Z61_09015</name>
</gene>
<feature type="transmembrane region" description="Helical" evidence="1">
    <location>
        <begin position="252"/>
        <end position="277"/>
    </location>
</feature>
<feature type="transmembrane region" description="Helical" evidence="1">
    <location>
        <begin position="347"/>
        <end position="367"/>
    </location>
</feature>
<sequence>MNILLYELKKIWNWRMIVIIGVMGVLVWFTFLKDSLDSYDSLSRYGIYGSYQNEMFELYGDILDSEELVSYDIPGKKAEVIEELNDIIATETIFKENNIATYEEYVMFHEEISNASVRIVDEEKVSELLTIMQEKLENNAQSLEELYASPLNKLNSLITLEGTYIFYKDFLQTRYIDNDNRPVVVQAVNNVLDINNGNLIRYDLTSNFSNYVAGIGVFSLISIIILIAPFLTMDRMWGVNLIQYSSNVGRKIFLVQFVVTIISAVFLSFLLIVLAYIPFMANGAIDYWESSVMAFHPGPGGLQLYDITFGQYACLLAGIVILFNLCAATFTFVLARFSQNIIVMMMKIVPFCIATAGLLIISVNDVFSDENLIFNLLFQGKARFSEVLFGTIMGIVGLVIVWYLTKREKHVDVD</sequence>
<reference evidence="3 4" key="1">
    <citation type="submission" date="2020-02" db="EMBL/GenBank/DDBJ databases">
        <title>Bacillus aquiflavi sp. nov., isolated from yellow water of strong flavor Chinese baijiu in Yibin region of China.</title>
        <authorList>
            <person name="Xie J."/>
        </authorList>
    </citation>
    <scope>NUCLEOTIDE SEQUENCE [LARGE SCALE GENOMIC DNA]</scope>
    <source>
        <strain evidence="3 4">3H-10</strain>
    </source>
</reference>
<comment type="caution">
    <text evidence="3">The sequence shown here is derived from an EMBL/GenBank/DDBJ whole genome shotgun (WGS) entry which is preliminary data.</text>
</comment>
<keyword evidence="1" id="KW-0812">Transmembrane</keyword>
<keyword evidence="1" id="KW-0472">Membrane</keyword>
<feature type="transmembrane region" description="Helical" evidence="1">
    <location>
        <begin position="12"/>
        <end position="31"/>
    </location>
</feature>
<proteinExistence type="predicted"/>
<accession>A0A6B3W105</accession>
<reference evidence="2 5" key="2">
    <citation type="submission" date="2020-07" db="EMBL/GenBank/DDBJ databases">
        <authorList>
            <person name="Feng H."/>
        </authorList>
    </citation>
    <scope>NUCLEOTIDE SEQUENCE [LARGE SCALE GENOMIC DNA]</scope>
    <source>
        <strain evidence="2">S-12</strain>
        <strain evidence="5">s-12</strain>
    </source>
</reference>
<feature type="transmembrane region" description="Helical" evidence="1">
    <location>
        <begin position="211"/>
        <end position="231"/>
    </location>
</feature>
<evidence type="ECO:0000313" key="4">
    <source>
        <dbReference type="Proteomes" id="UP000472971"/>
    </source>
</evidence>
<dbReference type="AlphaFoldDB" id="A0A6B3W105"/>
<dbReference type="Proteomes" id="UP000472971">
    <property type="component" value="Unassembled WGS sequence"/>
</dbReference>
<evidence type="ECO:0000313" key="5">
    <source>
        <dbReference type="Proteomes" id="UP000570010"/>
    </source>
</evidence>
<feature type="transmembrane region" description="Helical" evidence="1">
    <location>
        <begin position="309"/>
        <end position="335"/>
    </location>
</feature>